<feature type="signal peptide" evidence="2">
    <location>
        <begin position="1"/>
        <end position="31"/>
    </location>
</feature>
<feature type="compositionally biased region" description="Basic and acidic residues" evidence="1">
    <location>
        <begin position="58"/>
        <end position="69"/>
    </location>
</feature>
<evidence type="ECO:0000313" key="4">
    <source>
        <dbReference type="EMBL" id="KIU13192.1"/>
    </source>
</evidence>
<name>A0A063XGJ3_BACIU</name>
<accession>A0A063XGJ3</accession>
<dbReference type="PROSITE" id="PS51257">
    <property type="entry name" value="PROKAR_LIPOPROTEIN"/>
    <property type="match status" value="1"/>
</dbReference>
<reference evidence="5" key="2">
    <citation type="submission" date="2023-05" db="EMBL/GenBank/DDBJ databases">
        <title>Complete genome sequence of Bacillus subtilis SRCM117797 isolated from Soybean paste.</title>
        <authorList>
            <person name="Abraha H.B."/>
            <person name="Kim K.-P."/>
            <person name="Ryu M.-S."/>
            <person name="Jeong D.-Y."/>
        </authorList>
    </citation>
    <scope>NUCLEOTIDE SEQUENCE</scope>
    <source>
        <strain evidence="5">SRCM117797</strain>
    </source>
</reference>
<dbReference type="EMBL" id="CP125292">
    <property type="protein sequence ID" value="WHM22454.1"/>
    <property type="molecule type" value="Genomic_DNA"/>
</dbReference>
<dbReference type="Pfam" id="PF10646">
    <property type="entry name" value="Germane"/>
    <property type="match status" value="2"/>
</dbReference>
<dbReference type="RefSeq" id="WP_003229578.1">
    <property type="nucleotide sequence ID" value="NZ_AP024621.1"/>
</dbReference>
<sequence length="366" mass="39573">MLKKGPAVIGATCLTSALLLSGCGLFQSDKAAEEIDPPQDVTFVNDEAGANSNTTAAKKTESEKSDTAKADQASSTVMRELYLIDKNGYVVAQTLPLPKSESTAKQALEYLVQGGPVSEILPNGFRAVLPADTTVNVDIKKDGTAIADFSNEFKNYKKEDEQKIVQSVTWTLTQFSSIDKVKLRINGHELKEMPVGGTPISDDLSRKDGINLETAGVNDLTATHPLTVYYLAENEDSEYYVPVTKRIDNSEKDDITAAINELAKGPSKVSGLLTDFSEDVKLVSKPKIKDGRVTLDFNQSIFGSADEKTKMISSEVLNSIVLTLTEQPDVKSVSVKVNGKSELVNEKGEKLTEPVSRPSQVNTGSF</sequence>
<reference evidence="4 6" key="1">
    <citation type="submission" date="2014-12" db="EMBL/GenBank/DDBJ databases">
        <title>Comparative genome analysis of Bacillus coagulans HM-08, Clostridium butyricum HM-68, Bacillus subtilis HM-66 and Bacillus licheniformis BL-09.</title>
        <authorList>
            <person name="Zhang H."/>
        </authorList>
    </citation>
    <scope>NUCLEOTIDE SEQUENCE [LARGE SCALE GENOMIC DNA]</scope>
    <source>
        <strain evidence="4 6">HM-66</strain>
    </source>
</reference>
<feature type="region of interest" description="Disordered" evidence="1">
    <location>
        <begin position="42"/>
        <end position="72"/>
    </location>
</feature>
<feature type="domain" description="GerMN" evidence="3">
    <location>
        <begin position="104"/>
        <end position="194"/>
    </location>
</feature>
<evidence type="ECO:0000256" key="1">
    <source>
        <dbReference type="SAM" id="MobiDB-lite"/>
    </source>
</evidence>
<evidence type="ECO:0000259" key="3">
    <source>
        <dbReference type="SMART" id="SM00909"/>
    </source>
</evidence>
<dbReference type="InterPro" id="IPR019606">
    <property type="entry name" value="GerMN"/>
</dbReference>
<gene>
    <name evidence="5" type="primary">gerM</name>
    <name evidence="5" type="ORF">QL281_05090</name>
    <name evidence="4" type="ORF">SC09_Contig17orf00376</name>
</gene>
<feature type="chain" id="PRO_5015027113" evidence="2">
    <location>
        <begin position="32"/>
        <end position="366"/>
    </location>
</feature>
<evidence type="ECO:0000256" key="2">
    <source>
        <dbReference type="SAM" id="SignalP"/>
    </source>
</evidence>
<dbReference type="EMBL" id="JXBC01000001">
    <property type="protein sequence ID" value="KIU13192.1"/>
    <property type="molecule type" value="Genomic_DNA"/>
</dbReference>
<dbReference type="AlphaFoldDB" id="A0A063XGJ3"/>
<organism evidence="4 6">
    <name type="scientific">Bacillus subtilis</name>
    <dbReference type="NCBI Taxonomy" id="1423"/>
    <lineage>
        <taxon>Bacteria</taxon>
        <taxon>Bacillati</taxon>
        <taxon>Bacillota</taxon>
        <taxon>Bacilli</taxon>
        <taxon>Bacillales</taxon>
        <taxon>Bacillaceae</taxon>
        <taxon>Bacillus</taxon>
    </lineage>
</organism>
<dbReference type="SMART" id="SM00909">
    <property type="entry name" value="Germane"/>
    <property type="match status" value="2"/>
</dbReference>
<evidence type="ECO:0000313" key="6">
    <source>
        <dbReference type="Proteomes" id="UP000032247"/>
    </source>
</evidence>
<feature type="domain" description="GerMN" evidence="3">
    <location>
        <begin position="255"/>
        <end position="346"/>
    </location>
</feature>
<proteinExistence type="predicted"/>
<dbReference type="Proteomes" id="UP000032247">
    <property type="component" value="Unassembled WGS sequence"/>
</dbReference>
<dbReference type="STRING" id="483913.AN935_14180"/>
<dbReference type="Proteomes" id="UP001229422">
    <property type="component" value="Chromosome"/>
</dbReference>
<keyword evidence="2" id="KW-0732">Signal</keyword>
<dbReference type="SMR" id="A0A063XGJ3"/>
<feature type="compositionally biased region" description="Polar residues" evidence="1">
    <location>
        <begin position="357"/>
        <end position="366"/>
    </location>
</feature>
<evidence type="ECO:0000313" key="5">
    <source>
        <dbReference type="EMBL" id="WHM22454.1"/>
    </source>
</evidence>
<dbReference type="PATRIC" id="fig|1423.167.peg.255"/>
<protein>
    <submittedName>
        <fullName evidence="4">Germination and sporulation lytic protein</fullName>
    </submittedName>
    <submittedName>
        <fullName evidence="5">Spore germination protein GerM</fullName>
    </submittedName>
</protein>
<feature type="region of interest" description="Disordered" evidence="1">
    <location>
        <begin position="346"/>
        <end position="366"/>
    </location>
</feature>